<dbReference type="Proteomes" id="UP000053675">
    <property type="component" value="Unassembled WGS sequence"/>
</dbReference>
<keyword evidence="2" id="KW-0560">Oxidoreductase</keyword>
<dbReference type="EMBL" id="JMQM01000002">
    <property type="protein sequence ID" value="KFB08383.1"/>
    <property type="molecule type" value="Genomic_DNA"/>
</dbReference>
<dbReference type="PANTHER" id="PTHR21366:SF22">
    <property type="entry name" value="VOC DOMAIN-CONTAINING PROTEIN"/>
    <property type="match status" value="1"/>
</dbReference>
<organism evidence="2 3">
    <name type="scientific">Nitratireductor basaltis</name>
    <dbReference type="NCBI Taxonomy" id="472175"/>
    <lineage>
        <taxon>Bacteria</taxon>
        <taxon>Pseudomonadati</taxon>
        <taxon>Pseudomonadota</taxon>
        <taxon>Alphaproteobacteria</taxon>
        <taxon>Hyphomicrobiales</taxon>
        <taxon>Phyllobacteriaceae</taxon>
        <taxon>Nitratireductor</taxon>
    </lineage>
</organism>
<evidence type="ECO:0000313" key="2">
    <source>
        <dbReference type="EMBL" id="KFB08383.1"/>
    </source>
</evidence>
<dbReference type="InterPro" id="IPR004360">
    <property type="entry name" value="Glyas_Fos-R_dOase_dom"/>
</dbReference>
<dbReference type="OrthoDB" id="9812656at2"/>
<dbReference type="AlphaFoldDB" id="A0A084U5Z7"/>
<dbReference type="SUPFAM" id="SSF54593">
    <property type="entry name" value="Glyoxalase/Bleomycin resistance protein/Dihydroxybiphenyl dioxygenase"/>
    <property type="match status" value="1"/>
</dbReference>
<dbReference type="PROSITE" id="PS51819">
    <property type="entry name" value="VOC"/>
    <property type="match status" value="1"/>
</dbReference>
<gene>
    <name evidence="2" type="ORF">EL18_02633</name>
</gene>
<name>A0A084U5Z7_9HYPH</name>
<keyword evidence="3" id="KW-1185">Reference proteome</keyword>
<feature type="domain" description="VOC" evidence="1">
    <location>
        <begin position="5"/>
        <end position="131"/>
    </location>
</feature>
<sequence length="137" mass="15340">MQARGILEAALYVNDLDEAERFYADVLGLERIVRVEGRHVFFRCGEMVLLLFNAEATQTPPADDAPLPVPPHGAKGPGHLCFSASAEEIARWKTHLEELNIFIEADFEWPNGGRSIYFRDPAGNSLEFAEPRIWGLS</sequence>
<dbReference type="PANTHER" id="PTHR21366">
    <property type="entry name" value="GLYOXALASE FAMILY PROTEIN"/>
    <property type="match status" value="1"/>
</dbReference>
<dbReference type="Pfam" id="PF00903">
    <property type="entry name" value="Glyoxalase"/>
    <property type="match status" value="1"/>
</dbReference>
<keyword evidence="2" id="KW-0223">Dioxygenase</keyword>
<dbReference type="eggNOG" id="COG0346">
    <property type="taxonomic scope" value="Bacteria"/>
</dbReference>
<protein>
    <submittedName>
        <fullName evidence="2">Glyoxalase/bleomycin resistance protein/dioxygenase</fullName>
    </submittedName>
</protein>
<accession>A0A084U5Z7</accession>
<dbReference type="InterPro" id="IPR050383">
    <property type="entry name" value="GlyoxalaseI/FosfomycinResist"/>
</dbReference>
<dbReference type="RefSeq" id="WP_036486331.1">
    <property type="nucleotide sequence ID" value="NZ_JMQM01000002.1"/>
</dbReference>
<dbReference type="GO" id="GO:0051213">
    <property type="term" value="F:dioxygenase activity"/>
    <property type="evidence" value="ECO:0007669"/>
    <property type="project" value="UniProtKB-KW"/>
</dbReference>
<reference evidence="2 3" key="1">
    <citation type="submission" date="2014-05" db="EMBL/GenBank/DDBJ databases">
        <title>Draft Genome Sequence of Nitratireductor basaltis Strain UMTGB225, A Marine Bacterium Isolated from Green Barrel Tunicate.</title>
        <authorList>
            <person name="Gan H.Y."/>
        </authorList>
    </citation>
    <scope>NUCLEOTIDE SEQUENCE [LARGE SCALE GENOMIC DNA]</scope>
    <source>
        <strain evidence="2 3">UMTGB225</strain>
    </source>
</reference>
<evidence type="ECO:0000313" key="3">
    <source>
        <dbReference type="Proteomes" id="UP000053675"/>
    </source>
</evidence>
<dbReference type="InterPro" id="IPR029068">
    <property type="entry name" value="Glyas_Bleomycin-R_OHBP_Dase"/>
</dbReference>
<dbReference type="STRING" id="472175.EL18_02633"/>
<dbReference type="Gene3D" id="3.10.180.10">
    <property type="entry name" value="2,3-Dihydroxybiphenyl 1,2-Dioxygenase, domain 1"/>
    <property type="match status" value="1"/>
</dbReference>
<dbReference type="InterPro" id="IPR037523">
    <property type="entry name" value="VOC_core"/>
</dbReference>
<comment type="caution">
    <text evidence="2">The sequence shown here is derived from an EMBL/GenBank/DDBJ whole genome shotgun (WGS) entry which is preliminary data.</text>
</comment>
<proteinExistence type="predicted"/>
<dbReference type="PATRIC" id="fig|472175.3.peg.2625"/>
<evidence type="ECO:0000259" key="1">
    <source>
        <dbReference type="PROSITE" id="PS51819"/>
    </source>
</evidence>